<accession>A0AA35TYV8</accession>
<dbReference type="Proteomes" id="UP001174909">
    <property type="component" value="Unassembled WGS sequence"/>
</dbReference>
<dbReference type="Gene3D" id="3.40.50.1820">
    <property type="entry name" value="alpha/beta hydrolase"/>
    <property type="match status" value="1"/>
</dbReference>
<feature type="transmembrane region" description="Helical" evidence="3">
    <location>
        <begin position="12"/>
        <end position="32"/>
    </location>
</feature>
<reference evidence="5" key="1">
    <citation type="submission" date="2023-03" db="EMBL/GenBank/DDBJ databases">
        <authorList>
            <person name="Steffen K."/>
            <person name="Cardenas P."/>
        </authorList>
    </citation>
    <scope>NUCLEOTIDE SEQUENCE</scope>
</reference>
<keyword evidence="3" id="KW-0812">Transmembrane</keyword>
<dbReference type="InterPro" id="IPR012020">
    <property type="entry name" value="ABHD4"/>
</dbReference>
<protein>
    <submittedName>
        <fullName evidence="5">Phospholipase ABHD3</fullName>
    </submittedName>
</protein>
<dbReference type="AlphaFoldDB" id="A0AA35TYV8"/>
<evidence type="ECO:0000259" key="4">
    <source>
        <dbReference type="Pfam" id="PF00561"/>
    </source>
</evidence>
<dbReference type="Pfam" id="PF00561">
    <property type="entry name" value="Abhydrolase_1"/>
    <property type="match status" value="1"/>
</dbReference>
<dbReference type="PIRSF" id="PIRSF005211">
    <property type="entry name" value="Ab_hydro_YheT"/>
    <property type="match status" value="1"/>
</dbReference>
<dbReference type="SUPFAM" id="SSF53474">
    <property type="entry name" value="alpha/beta-Hydrolases"/>
    <property type="match status" value="1"/>
</dbReference>
<evidence type="ECO:0000313" key="6">
    <source>
        <dbReference type="Proteomes" id="UP001174909"/>
    </source>
</evidence>
<dbReference type="GO" id="GO:0008126">
    <property type="term" value="F:acetylesterase activity"/>
    <property type="evidence" value="ECO:0007669"/>
    <property type="project" value="TreeGrafter"/>
</dbReference>
<dbReference type="PANTHER" id="PTHR10794:SF63">
    <property type="entry name" value="ALPHA_BETA HYDROLASE 1, ISOFORM A"/>
    <property type="match status" value="1"/>
</dbReference>
<dbReference type="InterPro" id="IPR029058">
    <property type="entry name" value="AB_hydrolase_fold"/>
</dbReference>
<feature type="active site" description="Charge relay system" evidence="2">
    <location>
        <position position="339"/>
    </location>
</feature>
<evidence type="ECO:0000256" key="2">
    <source>
        <dbReference type="PIRSR" id="PIRSR005211-1"/>
    </source>
</evidence>
<keyword evidence="3" id="KW-1133">Transmembrane helix</keyword>
<organism evidence="5 6">
    <name type="scientific">Geodia barretti</name>
    <name type="common">Barrett's horny sponge</name>
    <dbReference type="NCBI Taxonomy" id="519541"/>
    <lineage>
        <taxon>Eukaryota</taxon>
        <taxon>Metazoa</taxon>
        <taxon>Porifera</taxon>
        <taxon>Demospongiae</taxon>
        <taxon>Heteroscleromorpha</taxon>
        <taxon>Tetractinellida</taxon>
        <taxon>Astrophorina</taxon>
        <taxon>Geodiidae</taxon>
        <taxon>Geodia</taxon>
    </lineage>
</organism>
<feature type="domain" description="AB hydrolase-1" evidence="4">
    <location>
        <begin position="123"/>
        <end position="374"/>
    </location>
</feature>
<comment type="caution">
    <text evidence="5">The sequence shown here is derived from an EMBL/GenBank/DDBJ whole genome shotgun (WGS) entry which is preliminary data.</text>
</comment>
<feature type="active site" description="Charge relay system" evidence="2">
    <location>
        <position position="203"/>
    </location>
</feature>
<dbReference type="GO" id="GO:0051792">
    <property type="term" value="P:medium-chain fatty acid biosynthetic process"/>
    <property type="evidence" value="ECO:0007669"/>
    <property type="project" value="TreeGrafter"/>
</dbReference>
<keyword evidence="3" id="KW-0472">Membrane</keyword>
<dbReference type="EMBL" id="CASHTH010004419">
    <property type="protein sequence ID" value="CAI8057050.1"/>
    <property type="molecule type" value="Genomic_DNA"/>
</dbReference>
<gene>
    <name evidence="5" type="ORF">GBAR_LOCUS31073</name>
</gene>
<comment type="similarity">
    <text evidence="1">Belongs to the AB hydrolase superfamily. AB hydrolase 4 family.</text>
</comment>
<evidence type="ECO:0000256" key="3">
    <source>
        <dbReference type="SAM" id="Phobius"/>
    </source>
</evidence>
<evidence type="ECO:0000256" key="1">
    <source>
        <dbReference type="ARBA" id="ARBA00010884"/>
    </source>
</evidence>
<evidence type="ECO:0000313" key="5">
    <source>
        <dbReference type="EMBL" id="CAI8057050.1"/>
    </source>
</evidence>
<name>A0AA35TYV8_GEOBA</name>
<keyword evidence="6" id="KW-1185">Reference proteome</keyword>
<dbReference type="GO" id="GO:0047372">
    <property type="term" value="F:monoacylglycerol lipase activity"/>
    <property type="evidence" value="ECO:0007669"/>
    <property type="project" value="TreeGrafter"/>
</dbReference>
<dbReference type="InterPro" id="IPR000073">
    <property type="entry name" value="AB_hydrolase_1"/>
</dbReference>
<dbReference type="InterPro" id="IPR050960">
    <property type="entry name" value="AB_hydrolase_4_sf"/>
</dbReference>
<proteinExistence type="inferred from homology"/>
<dbReference type="GO" id="GO:0051793">
    <property type="term" value="P:medium-chain fatty acid catabolic process"/>
    <property type="evidence" value="ECO:0007669"/>
    <property type="project" value="TreeGrafter"/>
</dbReference>
<sequence length="434" mass="48952">MDDSVEYLAPRVAVGVCLLGLICIYVIYYRLFNVTRPRVVCKDADRLQGLRRHCPALFEHYWPTFWAPQGHVQSIVRLLMQQAPSVESLGGRRETIKMSDGGHVCLDWFESCEEDGGGNQGGPIVLILCGMTGSSKETYTRHWVDDCRRLGYRCVVFNYRGCGNSKLSTPKLFSLGDVDDLTEVADYLHFHNPSSTIVAVGVSMGSVQLIRYVAECRRKARPCRISAGLVFSVIWSLRESDKALHTNLFNKHVISRFLTRRYRNLIKENRQVFEDFQARNELCCDYEKALRSTYLREMNEAYVIPMFSYHHEPMQQSHSPCENVGELTIPVIAVNAVDDPFCPADAIPEDVAEANPNLILVTTRRGGHIGFMQGLFPFRKTYMDRVLSQFLTGVLEHDCLSSSSSSSSSSLSLGEESHAFLLGDCELENHALLT</sequence>
<dbReference type="PANTHER" id="PTHR10794">
    <property type="entry name" value="ABHYDROLASE DOMAIN-CONTAINING PROTEIN"/>
    <property type="match status" value="1"/>
</dbReference>
<feature type="active site" description="Charge relay system" evidence="2">
    <location>
        <position position="368"/>
    </location>
</feature>